<feature type="repeat" description="ANK" evidence="3">
    <location>
        <begin position="70"/>
        <end position="99"/>
    </location>
</feature>
<dbReference type="Proteomes" id="UP000800200">
    <property type="component" value="Unassembled WGS sequence"/>
</dbReference>
<dbReference type="SUPFAM" id="SSF48403">
    <property type="entry name" value="Ankyrin repeat"/>
    <property type="match status" value="1"/>
</dbReference>
<keyword evidence="2 3" id="KW-0040">ANK repeat</keyword>
<dbReference type="InterPro" id="IPR036770">
    <property type="entry name" value="Ankyrin_rpt-contain_sf"/>
</dbReference>
<dbReference type="EMBL" id="ML994611">
    <property type="protein sequence ID" value="KAF2194719.1"/>
    <property type="molecule type" value="Genomic_DNA"/>
</dbReference>
<evidence type="ECO:0000256" key="3">
    <source>
        <dbReference type="PROSITE-ProRule" id="PRU00023"/>
    </source>
</evidence>
<evidence type="ECO:0000256" key="1">
    <source>
        <dbReference type="ARBA" id="ARBA00022737"/>
    </source>
</evidence>
<dbReference type="PROSITE" id="PS50088">
    <property type="entry name" value="ANK_REPEAT"/>
    <property type="match status" value="2"/>
</dbReference>
<feature type="repeat" description="ANK" evidence="3">
    <location>
        <begin position="100"/>
        <end position="132"/>
    </location>
</feature>
<keyword evidence="1" id="KW-0677">Repeat</keyword>
<proteinExistence type="predicted"/>
<gene>
    <name evidence="4" type="ORF">K469DRAFT_444477</name>
</gene>
<dbReference type="Pfam" id="PF12796">
    <property type="entry name" value="Ank_2"/>
    <property type="match status" value="1"/>
</dbReference>
<protein>
    <submittedName>
        <fullName evidence="4">Ankyrin</fullName>
    </submittedName>
</protein>
<dbReference type="SMART" id="SM00248">
    <property type="entry name" value="ANK"/>
    <property type="match status" value="3"/>
</dbReference>
<dbReference type="InterPro" id="IPR002110">
    <property type="entry name" value="Ankyrin_rpt"/>
</dbReference>
<feature type="non-terminal residue" evidence="4">
    <location>
        <position position="158"/>
    </location>
</feature>
<evidence type="ECO:0000313" key="4">
    <source>
        <dbReference type="EMBL" id="KAF2194719.1"/>
    </source>
</evidence>
<name>A0A6A6EVB5_9PEZI</name>
<dbReference type="PANTHER" id="PTHR24126">
    <property type="entry name" value="ANKYRIN REPEAT, PH AND SEC7 DOMAIN CONTAINING PROTEIN SECG-RELATED"/>
    <property type="match status" value="1"/>
</dbReference>
<feature type="non-terminal residue" evidence="4">
    <location>
        <position position="1"/>
    </location>
</feature>
<sequence>LEWAAIHDRFSTFKRMLMEEHIDIILPDSYDVTLLHRLAGQGKTKFVAALIKKHLDIKVDPFQADSACLTPLHYAAGRGMVESVNVLIAFGADVSAKDRHGNMPLHSAAVTGSVAVFRPLIRAGADVNAQTRFDWTAIDQASIAHHYNAVDQLLLLGA</sequence>
<organism evidence="4 5">
    <name type="scientific">Zopfia rhizophila CBS 207.26</name>
    <dbReference type="NCBI Taxonomy" id="1314779"/>
    <lineage>
        <taxon>Eukaryota</taxon>
        <taxon>Fungi</taxon>
        <taxon>Dikarya</taxon>
        <taxon>Ascomycota</taxon>
        <taxon>Pezizomycotina</taxon>
        <taxon>Dothideomycetes</taxon>
        <taxon>Dothideomycetes incertae sedis</taxon>
        <taxon>Zopfiaceae</taxon>
        <taxon>Zopfia</taxon>
    </lineage>
</organism>
<dbReference type="Gene3D" id="1.25.40.20">
    <property type="entry name" value="Ankyrin repeat-containing domain"/>
    <property type="match status" value="1"/>
</dbReference>
<evidence type="ECO:0000313" key="5">
    <source>
        <dbReference type="Proteomes" id="UP000800200"/>
    </source>
</evidence>
<dbReference type="AlphaFoldDB" id="A0A6A6EVB5"/>
<keyword evidence="5" id="KW-1185">Reference proteome</keyword>
<evidence type="ECO:0000256" key="2">
    <source>
        <dbReference type="ARBA" id="ARBA00023043"/>
    </source>
</evidence>
<reference evidence="4" key="1">
    <citation type="journal article" date="2020" name="Stud. Mycol.">
        <title>101 Dothideomycetes genomes: a test case for predicting lifestyles and emergence of pathogens.</title>
        <authorList>
            <person name="Haridas S."/>
            <person name="Albert R."/>
            <person name="Binder M."/>
            <person name="Bloem J."/>
            <person name="Labutti K."/>
            <person name="Salamov A."/>
            <person name="Andreopoulos B."/>
            <person name="Baker S."/>
            <person name="Barry K."/>
            <person name="Bills G."/>
            <person name="Bluhm B."/>
            <person name="Cannon C."/>
            <person name="Castanera R."/>
            <person name="Culley D."/>
            <person name="Daum C."/>
            <person name="Ezra D."/>
            <person name="Gonzalez J."/>
            <person name="Henrissat B."/>
            <person name="Kuo A."/>
            <person name="Liang C."/>
            <person name="Lipzen A."/>
            <person name="Lutzoni F."/>
            <person name="Magnuson J."/>
            <person name="Mondo S."/>
            <person name="Nolan M."/>
            <person name="Ohm R."/>
            <person name="Pangilinan J."/>
            <person name="Park H.-J."/>
            <person name="Ramirez L."/>
            <person name="Alfaro M."/>
            <person name="Sun H."/>
            <person name="Tritt A."/>
            <person name="Yoshinaga Y."/>
            <person name="Zwiers L.-H."/>
            <person name="Turgeon B."/>
            <person name="Goodwin S."/>
            <person name="Spatafora J."/>
            <person name="Crous P."/>
            <person name="Grigoriev I."/>
        </authorList>
    </citation>
    <scope>NUCLEOTIDE SEQUENCE</scope>
    <source>
        <strain evidence="4">CBS 207.26</strain>
    </source>
</reference>
<dbReference type="PROSITE" id="PS50297">
    <property type="entry name" value="ANK_REP_REGION"/>
    <property type="match status" value="2"/>
</dbReference>
<dbReference type="OrthoDB" id="1577640at2759"/>
<accession>A0A6A6EVB5</accession>